<feature type="compositionally biased region" description="Low complexity" evidence="7">
    <location>
        <begin position="62"/>
        <end position="71"/>
    </location>
</feature>
<accession>A0A7N0UAQ8</accession>
<dbReference type="GO" id="GO:0046983">
    <property type="term" value="F:protein dimerization activity"/>
    <property type="evidence" value="ECO:0007669"/>
    <property type="project" value="InterPro"/>
</dbReference>
<feature type="compositionally biased region" description="Low complexity" evidence="7">
    <location>
        <begin position="81"/>
        <end position="90"/>
    </location>
</feature>
<feature type="coiled-coil region" evidence="6">
    <location>
        <begin position="144"/>
        <end position="171"/>
    </location>
</feature>
<feature type="region of interest" description="Disordered" evidence="7">
    <location>
        <begin position="56"/>
        <end position="106"/>
    </location>
</feature>
<dbReference type="PANTHER" id="PTHR13935:SF106">
    <property type="entry name" value="ACHAETE-SCUTE COMPLEX PROTEIN T5-RELATED"/>
    <property type="match status" value="1"/>
</dbReference>
<keyword evidence="5" id="KW-0539">Nucleus</keyword>
<dbReference type="GO" id="GO:0000977">
    <property type="term" value="F:RNA polymerase II transcription regulatory region sequence-specific DNA binding"/>
    <property type="evidence" value="ECO:0007669"/>
    <property type="project" value="TreeGrafter"/>
</dbReference>
<evidence type="ECO:0000256" key="4">
    <source>
        <dbReference type="ARBA" id="ARBA00023163"/>
    </source>
</evidence>
<dbReference type="GO" id="GO:0000981">
    <property type="term" value="F:DNA-binding transcription factor activity, RNA polymerase II-specific"/>
    <property type="evidence" value="ECO:0007669"/>
    <property type="project" value="TreeGrafter"/>
</dbReference>
<sequence>MFPFQRGDELFQIPHTTHPDNNHIIHHQHQNQPADGYQDHHHRIIFMGHDRDDLIPASSSTARDAAGSARGVRGGGRRKSPLLAASASPAGGCGDAQIGSDRRKEAHREIERLRRQEMSNLYSSLRSHLPDEYIRGKRSISDHMNEAANYIKHLQQRSKELRVKRDELKKGDTSATTLEPCSSSSARSCAVQVNACWGGVEIVIASGFRDPSPPMPISRVLRALQGDGFSVYSCVSAAVNDSVFHTIQAQVGDDTCLDLPRLQEKLFDVVSSSWRS</sequence>
<keyword evidence="10" id="KW-1185">Reference proteome</keyword>
<keyword evidence="4" id="KW-0804">Transcription</keyword>
<dbReference type="Gramene" id="Kaladp0059s0082.1.v1.1">
    <property type="protein sequence ID" value="Kaladp0059s0082.1.v1.1"/>
    <property type="gene ID" value="Kaladp0059s0082.v1.1"/>
</dbReference>
<dbReference type="EnsemblPlants" id="Kaladp0059s0082.1.v1.1">
    <property type="protein sequence ID" value="Kaladp0059s0082.1.v1.1"/>
    <property type="gene ID" value="Kaladp0059s0082.v1.1"/>
</dbReference>
<keyword evidence="6" id="KW-0175">Coiled coil</keyword>
<dbReference type="SUPFAM" id="SSF47459">
    <property type="entry name" value="HLH, helix-loop-helix DNA-binding domain"/>
    <property type="match status" value="1"/>
</dbReference>
<dbReference type="CDD" id="cd18914">
    <property type="entry name" value="bHLH_AtORG2_like"/>
    <property type="match status" value="1"/>
</dbReference>
<dbReference type="Gene3D" id="4.10.280.10">
    <property type="entry name" value="Helix-loop-helix DNA-binding domain"/>
    <property type="match status" value="1"/>
</dbReference>
<evidence type="ECO:0000313" key="9">
    <source>
        <dbReference type="EnsemblPlants" id="Kaladp0059s0082.1.v1.1"/>
    </source>
</evidence>
<evidence type="ECO:0000256" key="3">
    <source>
        <dbReference type="ARBA" id="ARBA00023125"/>
    </source>
</evidence>
<dbReference type="InterPro" id="IPR036638">
    <property type="entry name" value="HLH_DNA-bd_sf"/>
</dbReference>
<dbReference type="Pfam" id="PF00010">
    <property type="entry name" value="HLH"/>
    <property type="match status" value="1"/>
</dbReference>
<evidence type="ECO:0000259" key="8">
    <source>
        <dbReference type="PROSITE" id="PS50888"/>
    </source>
</evidence>
<dbReference type="PROSITE" id="PS50888">
    <property type="entry name" value="BHLH"/>
    <property type="match status" value="1"/>
</dbReference>
<comment type="subcellular location">
    <subcellularLocation>
        <location evidence="1">Nucleus</location>
    </subcellularLocation>
</comment>
<evidence type="ECO:0000256" key="6">
    <source>
        <dbReference type="SAM" id="Coils"/>
    </source>
</evidence>
<dbReference type="OMA" id="STHCEGS"/>
<evidence type="ECO:0000256" key="5">
    <source>
        <dbReference type="ARBA" id="ARBA00023242"/>
    </source>
</evidence>
<evidence type="ECO:0000256" key="7">
    <source>
        <dbReference type="SAM" id="MobiDB-lite"/>
    </source>
</evidence>
<dbReference type="GO" id="GO:0090575">
    <property type="term" value="C:RNA polymerase II transcription regulator complex"/>
    <property type="evidence" value="ECO:0007669"/>
    <property type="project" value="TreeGrafter"/>
</dbReference>
<dbReference type="InterPro" id="IPR011598">
    <property type="entry name" value="bHLH_dom"/>
</dbReference>
<evidence type="ECO:0000256" key="1">
    <source>
        <dbReference type="ARBA" id="ARBA00004123"/>
    </source>
</evidence>
<evidence type="ECO:0000256" key="2">
    <source>
        <dbReference type="ARBA" id="ARBA00023015"/>
    </source>
</evidence>
<feature type="domain" description="BHLH" evidence="8">
    <location>
        <begin position="102"/>
        <end position="154"/>
    </location>
</feature>
<protein>
    <recommendedName>
        <fullName evidence="8">BHLH domain-containing protein</fullName>
    </recommendedName>
</protein>
<reference evidence="9" key="1">
    <citation type="submission" date="2021-01" db="UniProtKB">
        <authorList>
            <consortium name="EnsemblPlants"/>
        </authorList>
    </citation>
    <scope>IDENTIFICATION</scope>
</reference>
<dbReference type="SMART" id="SM00353">
    <property type="entry name" value="HLH"/>
    <property type="match status" value="1"/>
</dbReference>
<dbReference type="Proteomes" id="UP000594263">
    <property type="component" value="Unplaced"/>
</dbReference>
<dbReference type="PANTHER" id="PTHR13935">
    <property type="entry name" value="ACHAETE-SCUTE TRANSCRIPTION FACTOR-RELATED"/>
    <property type="match status" value="1"/>
</dbReference>
<organism evidence="9 10">
    <name type="scientific">Kalanchoe fedtschenkoi</name>
    <name type="common">Lavender scallops</name>
    <name type="synonym">South American air plant</name>
    <dbReference type="NCBI Taxonomy" id="63787"/>
    <lineage>
        <taxon>Eukaryota</taxon>
        <taxon>Viridiplantae</taxon>
        <taxon>Streptophyta</taxon>
        <taxon>Embryophyta</taxon>
        <taxon>Tracheophyta</taxon>
        <taxon>Spermatophyta</taxon>
        <taxon>Magnoliopsida</taxon>
        <taxon>eudicotyledons</taxon>
        <taxon>Gunneridae</taxon>
        <taxon>Pentapetalae</taxon>
        <taxon>Saxifragales</taxon>
        <taxon>Crassulaceae</taxon>
        <taxon>Kalanchoe</taxon>
    </lineage>
</organism>
<keyword evidence="2" id="KW-0805">Transcription regulation</keyword>
<evidence type="ECO:0000313" key="10">
    <source>
        <dbReference type="Proteomes" id="UP000594263"/>
    </source>
</evidence>
<proteinExistence type="predicted"/>
<name>A0A7N0UAQ8_KALFE</name>
<dbReference type="InterPro" id="IPR015660">
    <property type="entry name" value="MASH1/Ascl1a-like"/>
</dbReference>
<dbReference type="AlphaFoldDB" id="A0A7N0UAQ8"/>
<keyword evidence="3" id="KW-0238">DNA-binding</keyword>